<accession>A0A7G6TVA4</accession>
<keyword evidence="7" id="KW-0997">Cell inner membrane</keyword>
<dbReference type="RefSeq" id="WP_184515730.1">
    <property type="nucleotide sequence ID" value="NZ_CP050292.1"/>
</dbReference>
<reference evidence="11" key="1">
    <citation type="journal article" date="2020" name="Mol. Plant Microbe">
        <title>Rhizobial microsymbionts of the narrowly endemic Oxytropis species growing in Kamchatka are characterized by significant genetic diversity and possess a set of genes that are associated with T3SS and T6SS secretion systems and can affect the development of symbiosis.</title>
        <authorList>
            <person name="Safronova V."/>
            <person name="Guro P."/>
            <person name="Sazanova A."/>
            <person name="Kuznetsova I."/>
            <person name="Belimov A."/>
            <person name="Yakubov V."/>
            <person name="Chirak E."/>
            <person name="Afonin A."/>
            <person name="Gogolev Y."/>
            <person name="Andronov E."/>
            <person name="Tikhonovich I."/>
        </authorList>
    </citation>
    <scope>NUCLEOTIDE SEQUENCE [LARGE SCALE GENOMIC DNA]</scope>
    <source>
        <strain evidence="11">581</strain>
    </source>
</reference>
<dbReference type="InterPro" id="IPR003416">
    <property type="entry name" value="MgtC/SapB/SrpB/YhiD_fam"/>
</dbReference>
<dbReference type="KEGG" id="trb:HB776_05140"/>
<sequence length="169" mass="17414">MLDWSDIILRLGIAALVGGAIGLNRDLHGKPVGVRTLGLVSLATAMIVVLADPLGKGGFTDAGSRVIQGILTGVGFLGAGVIFHAERHFRVRGLTSAACVWLTACVGIMCGAGHWRIVTVSVVIAFLVLLLGGRIERALHRVLGGKGDPASIPMDAPQSSDAGPHQPGK</sequence>
<keyword evidence="4 7" id="KW-0812">Transmembrane</keyword>
<dbReference type="Proteomes" id="UP000515291">
    <property type="component" value="Chromosome"/>
</dbReference>
<comment type="subcellular location">
    <subcellularLocation>
        <location evidence="7">Cell inner membrane</location>
        <topology evidence="7">Multi-pass membrane protein</topology>
    </subcellularLocation>
    <subcellularLocation>
        <location evidence="1">Cell membrane</location>
        <topology evidence="1">Multi-pass membrane protein</topology>
    </subcellularLocation>
</comment>
<protein>
    <recommendedName>
        <fullName evidence="7">Protein MgtC</fullName>
    </recommendedName>
</protein>
<dbReference type="PRINTS" id="PR01837">
    <property type="entry name" value="MGTCSAPBPROT"/>
</dbReference>
<comment type="similarity">
    <text evidence="2 7">Belongs to the MgtC/SapB family.</text>
</comment>
<feature type="region of interest" description="Disordered" evidence="8">
    <location>
        <begin position="149"/>
        <end position="169"/>
    </location>
</feature>
<evidence type="ECO:0000256" key="5">
    <source>
        <dbReference type="ARBA" id="ARBA00022989"/>
    </source>
</evidence>
<name>A0A7G6TVA4_9BRAD</name>
<organism evidence="10 11">
    <name type="scientific">Tardiphaga robiniae</name>
    <dbReference type="NCBI Taxonomy" id="943830"/>
    <lineage>
        <taxon>Bacteria</taxon>
        <taxon>Pseudomonadati</taxon>
        <taxon>Pseudomonadota</taxon>
        <taxon>Alphaproteobacteria</taxon>
        <taxon>Hyphomicrobiales</taxon>
        <taxon>Nitrobacteraceae</taxon>
        <taxon>Tardiphaga</taxon>
    </lineage>
</organism>
<evidence type="ECO:0000256" key="1">
    <source>
        <dbReference type="ARBA" id="ARBA00004651"/>
    </source>
</evidence>
<feature type="transmembrane region" description="Helical" evidence="7">
    <location>
        <begin position="115"/>
        <end position="133"/>
    </location>
</feature>
<evidence type="ECO:0000313" key="11">
    <source>
        <dbReference type="Proteomes" id="UP000515291"/>
    </source>
</evidence>
<keyword evidence="3" id="KW-1003">Cell membrane</keyword>
<gene>
    <name evidence="10" type="ORF">HB776_05140</name>
</gene>
<evidence type="ECO:0000256" key="2">
    <source>
        <dbReference type="ARBA" id="ARBA00009298"/>
    </source>
</evidence>
<dbReference type="EMBL" id="CP050292">
    <property type="protein sequence ID" value="QND70686.1"/>
    <property type="molecule type" value="Genomic_DNA"/>
</dbReference>
<feature type="transmembrane region" description="Helical" evidence="7">
    <location>
        <begin position="7"/>
        <end position="24"/>
    </location>
</feature>
<keyword evidence="6 7" id="KW-0472">Membrane</keyword>
<proteinExistence type="inferred from homology"/>
<evidence type="ECO:0000256" key="8">
    <source>
        <dbReference type="SAM" id="MobiDB-lite"/>
    </source>
</evidence>
<evidence type="ECO:0000256" key="4">
    <source>
        <dbReference type="ARBA" id="ARBA00022692"/>
    </source>
</evidence>
<evidence type="ECO:0000256" key="7">
    <source>
        <dbReference type="RuleBase" id="RU365041"/>
    </source>
</evidence>
<feature type="transmembrane region" description="Helical" evidence="7">
    <location>
        <begin position="66"/>
        <end position="84"/>
    </location>
</feature>
<keyword evidence="5 7" id="KW-1133">Transmembrane helix</keyword>
<evidence type="ECO:0000313" key="10">
    <source>
        <dbReference type="EMBL" id="QND70686.1"/>
    </source>
</evidence>
<evidence type="ECO:0000256" key="3">
    <source>
        <dbReference type="ARBA" id="ARBA00022475"/>
    </source>
</evidence>
<feature type="transmembrane region" description="Helical" evidence="7">
    <location>
        <begin position="91"/>
        <end position="109"/>
    </location>
</feature>
<dbReference type="GO" id="GO:0005886">
    <property type="term" value="C:plasma membrane"/>
    <property type="evidence" value="ECO:0007669"/>
    <property type="project" value="UniProtKB-SubCell"/>
</dbReference>
<dbReference type="PANTHER" id="PTHR33778:SF1">
    <property type="entry name" value="MAGNESIUM TRANSPORTER YHID-RELATED"/>
    <property type="match status" value="1"/>
</dbReference>
<evidence type="ECO:0000256" key="6">
    <source>
        <dbReference type="ARBA" id="ARBA00023136"/>
    </source>
</evidence>
<dbReference type="AlphaFoldDB" id="A0A7G6TVA4"/>
<evidence type="ECO:0000259" key="9">
    <source>
        <dbReference type="Pfam" id="PF02308"/>
    </source>
</evidence>
<dbReference type="Pfam" id="PF02308">
    <property type="entry name" value="MgtC"/>
    <property type="match status" value="1"/>
</dbReference>
<feature type="domain" description="MgtC/SapB/SrpB/YhiD N-terminal" evidence="9">
    <location>
        <begin position="11"/>
        <end position="137"/>
    </location>
</feature>
<feature type="transmembrane region" description="Helical" evidence="7">
    <location>
        <begin position="36"/>
        <end position="54"/>
    </location>
</feature>
<dbReference type="InterPro" id="IPR049177">
    <property type="entry name" value="MgtC_SapB_SrpB_YhiD_N"/>
</dbReference>
<dbReference type="PANTHER" id="PTHR33778">
    <property type="entry name" value="PROTEIN MGTC"/>
    <property type="match status" value="1"/>
</dbReference>